<comment type="caution">
    <text evidence="1">The sequence shown here is derived from an EMBL/GenBank/DDBJ whole genome shotgun (WGS) entry which is preliminary data.</text>
</comment>
<organism evidence="1 2">
    <name type="scientific">Madurella mycetomatis</name>
    <dbReference type="NCBI Taxonomy" id="100816"/>
    <lineage>
        <taxon>Eukaryota</taxon>
        <taxon>Fungi</taxon>
        <taxon>Dikarya</taxon>
        <taxon>Ascomycota</taxon>
        <taxon>Pezizomycotina</taxon>
        <taxon>Sordariomycetes</taxon>
        <taxon>Sordariomycetidae</taxon>
        <taxon>Sordariales</taxon>
        <taxon>Sordariales incertae sedis</taxon>
        <taxon>Madurella</taxon>
    </lineage>
</organism>
<protein>
    <submittedName>
        <fullName evidence="1">Uncharacterized protein</fullName>
    </submittedName>
</protein>
<dbReference type="Proteomes" id="UP000078237">
    <property type="component" value="Unassembled WGS sequence"/>
</dbReference>
<name>A0A175VUM7_9PEZI</name>
<dbReference type="EMBL" id="LCTW02000286">
    <property type="protein sequence ID" value="KXX75218.1"/>
    <property type="molecule type" value="Genomic_DNA"/>
</dbReference>
<evidence type="ECO:0000313" key="2">
    <source>
        <dbReference type="Proteomes" id="UP000078237"/>
    </source>
</evidence>
<dbReference type="PANTHER" id="PTHR38886:SF1">
    <property type="entry name" value="NACHT-NTPASE AND P-LOOP NTPASES N-TERMINAL DOMAIN-CONTAINING PROTEIN"/>
    <property type="match status" value="1"/>
</dbReference>
<gene>
    <name evidence="1" type="ORF">MMYC01_207130</name>
</gene>
<evidence type="ECO:0000313" key="1">
    <source>
        <dbReference type="EMBL" id="KXX75218.1"/>
    </source>
</evidence>
<dbReference type="AlphaFoldDB" id="A0A175VUM7"/>
<sequence>MSFGWSAGDVLAAAQLLWGLYKALDEASGATDHYRKSASSLRFIQFRLRFLSKVVGEGENHDPLTESEEASLLEAADKEDIRYVVISLKLSVGKLETLVAKGCDMSLDPKKRRRRDWPMHQINKLRWYIGKEDEVDGLIDHIFQLTTPLPDLYQKINTISEVLKQQAVTQGVYHETEVTYLKAILEKVTLLERELAQKKLLDMNDEENKRNGTRPALLNVGPELGVPSPVADPAVNRQSALSHLASITPGIMNSGLQVRVKNLRADHHVKRIFTEWYSGIISPRLWLHGGEASTVSATVYAAALDRRRPAIAFASRHAATGHVLADQDRLYRMVYSLLFQLLQQFEGIPNLAVAGVSQPFTDLALSLESMPLALQYMRYFLDMLPECVCILDGWNFLSSDAGPAVKEVLKSFLDLFKKQPASAAEDDSAIRLLLTSPGNSQILRQLGAEYVYSFDLENHIDTGMMKLRTTLLGIDW</sequence>
<keyword evidence="2" id="KW-1185">Reference proteome</keyword>
<dbReference type="VEuPathDB" id="FungiDB:MMYC01_207130"/>
<proteinExistence type="predicted"/>
<dbReference type="PANTHER" id="PTHR38886">
    <property type="entry name" value="SESA DOMAIN-CONTAINING PROTEIN"/>
    <property type="match status" value="1"/>
</dbReference>
<dbReference type="OrthoDB" id="5049394at2759"/>
<accession>A0A175VUM7</accession>
<reference evidence="1 2" key="1">
    <citation type="journal article" date="2016" name="Genome Announc.">
        <title>Genome Sequence of Madurella mycetomatis mm55, Isolated from a Human Mycetoma Case in Sudan.</title>
        <authorList>
            <person name="Smit S."/>
            <person name="Derks M.F."/>
            <person name="Bervoets S."/>
            <person name="Fahal A."/>
            <person name="van Leeuwen W."/>
            <person name="van Belkum A."/>
            <person name="van de Sande W.W."/>
        </authorList>
    </citation>
    <scope>NUCLEOTIDE SEQUENCE [LARGE SCALE GENOMIC DNA]</scope>
    <source>
        <strain evidence="2">mm55</strain>
    </source>
</reference>